<keyword evidence="3" id="KW-1185">Reference proteome</keyword>
<dbReference type="AlphaFoldDB" id="A0A9P4HNU2"/>
<feature type="compositionally biased region" description="Basic and acidic residues" evidence="1">
    <location>
        <begin position="245"/>
        <end position="261"/>
    </location>
</feature>
<evidence type="ECO:0000313" key="2">
    <source>
        <dbReference type="EMBL" id="KAF2083958.1"/>
    </source>
</evidence>
<feature type="compositionally biased region" description="Low complexity" evidence="1">
    <location>
        <begin position="62"/>
        <end position="77"/>
    </location>
</feature>
<feature type="compositionally biased region" description="Basic and acidic residues" evidence="1">
    <location>
        <begin position="138"/>
        <end position="149"/>
    </location>
</feature>
<dbReference type="EMBL" id="ML978750">
    <property type="protein sequence ID" value="KAF2083958.1"/>
    <property type="molecule type" value="Genomic_DNA"/>
</dbReference>
<feature type="region of interest" description="Disordered" evidence="1">
    <location>
        <begin position="604"/>
        <end position="723"/>
    </location>
</feature>
<accession>A0A9P4HNU2</accession>
<feature type="compositionally biased region" description="Basic and acidic residues" evidence="1">
    <location>
        <begin position="37"/>
        <end position="60"/>
    </location>
</feature>
<evidence type="ECO:0000256" key="1">
    <source>
        <dbReference type="SAM" id="MobiDB-lite"/>
    </source>
</evidence>
<feature type="region of interest" description="Disordered" evidence="1">
    <location>
        <begin position="1"/>
        <end position="268"/>
    </location>
</feature>
<name>A0A9P4HNU2_9PEZI</name>
<evidence type="ECO:0000313" key="3">
    <source>
        <dbReference type="Proteomes" id="UP000799776"/>
    </source>
</evidence>
<sequence length="723" mass="80334">MPPRKKAASKAPAEAPDRTPKTRDQKRKALTAPPEEPEAKRAAPTEPRWWDVPRRSERSKPAPKNTTPAAPKKTAAPRARKPTKAQLAKQQREAEEAERKLREEEQAVSHEDTPSTQSAAVDGQAPGLPQQQDSQQVEQREQPLKEQTKAKSTRRARKAVLSEDDDEEKENPPAPKEEQKKKTNAPKNQTKEQQNWPEQRQMIPAKRFGGTRKTKAQLEKEAARREEASRKRSAATAGIGEEDERPSTKPRVLERDFHGDNPRYTQTETHNGENVARVTKVPGMIVGEAKVDGQVNYKVDLPSTANFDDSVKRRNTEQIRRVMHALAQKVSEDDLHTIQAFPTMVSFVLGPDRVERCLPLTDLESSGLIKKEIAEKTIDRPIILPTVAPKILKYYEYYKSAPYNILNIRDDSWTPDILTDMYALGILLDDVPFKDTVITTLARVLVKDGQENEFDYSIERIRPIFDTSNEHTAGRRLFIDIFAREGFMDLSNPTEWGPAFVAALSASAYALSPSPDNATWPVLISPGDICWKSGMDGDDKLLCHSYHEHHHLGLKCTYAKNIGRQLQAWATLVPTDGPGVVAEGNEEVSEANVDGWLDAVDADAEAGQDGGPEAGDAEPKAQVQAEKEVAHGTANNEAVNQPANQPASRLFSRRNRALVIDSDDDKDGAEANSAEPKGGEPSKKKVVRRTAAKKAVKQPPTQPVSRLFSSRNRRLVIDSDDDG</sequence>
<proteinExistence type="predicted"/>
<feature type="compositionally biased region" description="Basic and acidic residues" evidence="1">
    <location>
        <begin position="90"/>
        <end position="113"/>
    </location>
</feature>
<reference evidence="2" key="1">
    <citation type="journal article" date="2020" name="Stud. Mycol.">
        <title>101 Dothideomycetes genomes: a test case for predicting lifestyles and emergence of pathogens.</title>
        <authorList>
            <person name="Haridas S."/>
            <person name="Albert R."/>
            <person name="Binder M."/>
            <person name="Bloem J."/>
            <person name="Labutti K."/>
            <person name="Salamov A."/>
            <person name="Andreopoulos B."/>
            <person name="Baker S."/>
            <person name="Barry K."/>
            <person name="Bills G."/>
            <person name="Bluhm B."/>
            <person name="Cannon C."/>
            <person name="Castanera R."/>
            <person name="Culley D."/>
            <person name="Daum C."/>
            <person name="Ezra D."/>
            <person name="Gonzalez J."/>
            <person name="Henrissat B."/>
            <person name="Kuo A."/>
            <person name="Liang C."/>
            <person name="Lipzen A."/>
            <person name="Lutzoni F."/>
            <person name="Magnuson J."/>
            <person name="Mondo S."/>
            <person name="Nolan M."/>
            <person name="Ohm R."/>
            <person name="Pangilinan J."/>
            <person name="Park H.-J."/>
            <person name="Ramirez L."/>
            <person name="Alfaro M."/>
            <person name="Sun H."/>
            <person name="Tritt A."/>
            <person name="Yoshinaga Y."/>
            <person name="Zwiers L.-H."/>
            <person name="Turgeon B."/>
            <person name="Goodwin S."/>
            <person name="Spatafora J."/>
            <person name="Crous P."/>
            <person name="Grigoriev I."/>
        </authorList>
    </citation>
    <scope>NUCLEOTIDE SEQUENCE</scope>
    <source>
        <strain evidence="2">CBS 121410</strain>
    </source>
</reference>
<feature type="compositionally biased region" description="Polar residues" evidence="1">
    <location>
        <begin position="185"/>
        <end position="198"/>
    </location>
</feature>
<feature type="compositionally biased region" description="Basic and acidic residues" evidence="1">
    <location>
        <begin position="216"/>
        <end position="230"/>
    </location>
</feature>
<dbReference type="Proteomes" id="UP000799776">
    <property type="component" value="Unassembled WGS sequence"/>
</dbReference>
<gene>
    <name evidence="2" type="ORF">K490DRAFT_69290</name>
</gene>
<feature type="compositionally biased region" description="Basic residues" evidence="1">
    <location>
        <begin position="684"/>
        <end position="696"/>
    </location>
</feature>
<feature type="compositionally biased region" description="Polar residues" evidence="1">
    <location>
        <begin position="633"/>
        <end position="647"/>
    </location>
</feature>
<protein>
    <submittedName>
        <fullName evidence="2">Uncharacterized protein</fullName>
    </submittedName>
</protein>
<comment type="caution">
    <text evidence="2">The sequence shown here is derived from an EMBL/GenBank/DDBJ whole genome shotgun (WGS) entry which is preliminary data.</text>
</comment>
<organism evidence="2 3">
    <name type="scientific">Saccharata proteae CBS 121410</name>
    <dbReference type="NCBI Taxonomy" id="1314787"/>
    <lineage>
        <taxon>Eukaryota</taxon>
        <taxon>Fungi</taxon>
        <taxon>Dikarya</taxon>
        <taxon>Ascomycota</taxon>
        <taxon>Pezizomycotina</taxon>
        <taxon>Dothideomycetes</taxon>
        <taxon>Dothideomycetes incertae sedis</taxon>
        <taxon>Botryosphaeriales</taxon>
        <taxon>Saccharataceae</taxon>
        <taxon>Saccharata</taxon>
    </lineage>
</organism>